<feature type="compositionally biased region" description="Polar residues" evidence="8">
    <location>
        <begin position="1"/>
        <end position="14"/>
    </location>
</feature>
<evidence type="ECO:0000256" key="2">
    <source>
        <dbReference type="ARBA" id="ARBA00022679"/>
    </source>
</evidence>
<dbReference type="GO" id="GO:0003964">
    <property type="term" value="F:RNA-directed DNA polymerase activity"/>
    <property type="evidence" value="ECO:0007669"/>
    <property type="project" value="UniProtKB-KW"/>
</dbReference>
<dbReference type="Gene3D" id="3.30.420.10">
    <property type="entry name" value="Ribonuclease H-like superfamily/Ribonuclease H"/>
    <property type="match status" value="1"/>
</dbReference>
<dbReference type="GO" id="GO:0004190">
    <property type="term" value="F:aspartic-type endopeptidase activity"/>
    <property type="evidence" value="ECO:0007669"/>
    <property type="project" value="InterPro"/>
</dbReference>
<keyword evidence="4" id="KW-0540">Nuclease</keyword>
<dbReference type="InterPro" id="IPR041373">
    <property type="entry name" value="RT_RNaseH"/>
</dbReference>
<dbReference type="PROSITE" id="PS50994">
    <property type="entry name" value="INTEGRASE"/>
    <property type="match status" value="1"/>
</dbReference>
<dbReference type="PANTHER" id="PTHR37984:SF5">
    <property type="entry name" value="PROTEIN NYNRIN-LIKE"/>
    <property type="match status" value="1"/>
</dbReference>
<feature type="domain" description="Integrase catalytic" evidence="10">
    <location>
        <begin position="825"/>
        <end position="983"/>
    </location>
</feature>
<dbReference type="FunFam" id="3.30.420.10:FF:000032">
    <property type="entry name" value="Retrovirus-related Pol polyprotein from transposon 297-like Protein"/>
    <property type="match status" value="1"/>
</dbReference>
<proteinExistence type="predicted"/>
<dbReference type="SUPFAM" id="SSF53098">
    <property type="entry name" value="Ribonuclease H-like"/>
    <property type="match status" value="1"/>
</dbReference>
<keyword evidence="5" id="KW-0255">Endonuclease</keyword>
<dbReference type="InterPro" id="IPR043128">
    <property type="entry name" value="Rev_trsase/Diguanyl_cyclase"/>
</dbReference>
<dbReference type="InterPro" id="IPR012337">
    <property type="entry name" value="RNaseH-like_sf"/>
</dbReference>
<evidence type="ECO:0000259" key="10">
    <source>
        <dbReference type="PROSITE" id="PS50994"/>
    </source>
</evidence>
<dbReference type="Pfam" id="PF00665">
    <property type="entry name" value="rve"/>
    <property type="match status" value="1"/>
</dbReference>
<dbReference type="Pfam" id="PF17917">
    <property type="entry name" value="RT_RNaseH"/>
    <property type="match status" value="1"/>
</dbReference>
<dbReference type="CDD" id="cd01647">
    <property type="entry name" value="RT_LTR"/>
    <property type="match status" value="1"/>
</dbReference>
<gene>
    <name evidence="11" type="primary">TY3B-G_6</name>
    <name evidence="11" type="ORF">g.127194</name>
</gene>
<dbReference type="InterPro" id="IPR043502">
    <property type="entry name" value="DNA/RNA_pol_sf"/>
</dbReference>
<evidence type="ECO:0000256" key="6">
    <source>
        <dbReference type="ARBA" id="ARBA00022801"/>
    </source>
</evidence>
<dbReference type="InterPro" id="IPR000477">
    <property type="entry name" value="RT_dom"/>
</dbReference>
<dbReference type="PANTHER" id="PTHR37984">
    <property type="entry name" value="PROTEIN CBG26694"/>
    <property type="match status" value="1"/>
</dbReference>
<reference evidence="11" key="1">
    <citation type="submission" date="2018-04" db="EMBL/GenBank/DDBJ databases">
        <title>Transcriptome of Schizaphis graminum biotype I.</title>
        <authorList>
            <person name="Scully E.D."/>
            <person name="Geib S.M."/>
            <person name="Palmer N.A."/>
            <person name="Koch K."/>
            <person name="Bradshaw J."/>
            <person name="Heng-Moss T."/>
            <person name="Sarath G."/>
        </authorList>
    </citation>
    <scope>NUCLEOTIDE SEQUENCE</scope>
</reference>
<evidence type="ECO:0000256" key="8">
    <source>
        <dbReference type="SAM" id="MobiDB-lite"/>
    </source>
</evidence>
<dbReference type="InterPro" id="IPR001584">
    <property type="entry name" value="Integrase_cat-core"/>
</dbReference>
<dbReference type="PROSITE" id="PS50878">
    <property type="entry name" value="RT_POL"/>
    <property type="match status" value="1"/>
</dbReference>
<dbReference type="InterPro" id="IPR036397">
    <property type="entry name" value="RNaseH_sf"/>
</dbReference>
<dbReference type="PROSITE" id="PS00141">
    <property type="entry name" value="ASP_PROTEASE"/>
    <property type="match status" value="1"/>
</dbReference>
<evidence type="ECO:0000313" key="11">
    <source>
        <dbReference type="EMBL" id="MBY17495.1"/>
    </source>
</evidence>
<dbReference type="InterPro" id="IPR001969">
    <property type="entry name" value="Aspartic_peptidase_AS"/>
</dbReference>
<accession>A0A2S2NK04</accession>
<dbReference type="Pfam" id="PF00078">
    <property type="entry name" value="RVT_1"/>
    <property type="match status" value="1"/>
</dbReference>
<sequence>MCTVSHQQSPQISILTHPINQDHESTPPPNYRPEITVNICNNTQTALLDSGASVSAISEHFFQSLTTDSSPEKIPIFPLSGILLTTALSNKTVKIKSQIYLTFSINQHETHGIFLVVPLLSTPLILGTDWLLENGVTIDYKQKIISLSTTNDEIPFKLIADHDPSSLVNSLNRIKLNDHHLNIYEPLSSLTQQPPPFENEKNIALNDITLDESQQSLMFSLLQQNQLVFQDKPGLHKFFSYKFNIKQHEPYKIRPYPVPFSRRPAVEREINRMIQWGVIERSDSSYSNPLVTVVKADGSIRLCLDARKLNTIILPTRDASPPIDEILAKFNNKSFFSSLDFSSGYWQIPLDLSVRQYTSFLYDGRSYQFCVVPFGLNISNAAFGKGLEAALNNYSIPCPHPNDIHTYVDDILISSSSFENHIETLEWIFHKIAQAGLTLKFKKCYFNKQQIKFLGHFISSHGTVMDPDKIKALKNFPEPRNKKDLQSFFGFCNFYRKFSQNHSSLLYPLSHLIRKDTPWTFTEQNKIDFQKIKTAFATQISLTHPNFNEPFCIQTDASYIGLGAELFQLDPSGQRNTLSFASRSLLSAERNYTVTELELLGIIFACQKFKIYILGHQINLYTDHKALTFLFSCKLKNSRLTRWTLALQEFDLRIHHCPGKENPVDTLSRHPLGRDDQPPKDTPTILHYTLPPPIPPDIIPFFNNISHEQIKDPRIQKIISTIKLNSSTTWLQYYTLKNQVLFTRKYRKAENWSLYIPGHLVKQIVLLFHEYYAHIGPRKTAQAIKNICYFPSLYRTVRRMVQECDLCQRCKPKTIRTAGPMQPVLSTRPLDKVLIDFYGPLPTGMFQFTYIFVVMDNFTRFVKLYPLRKANAKICIKKLTTNYFPTYGIPKNIVSDHGRQFISQHWQTTLKKYKIQVTHTSVYHPQSNPAERVMRELGRMFRTYCHSKHSNWPQYVPYIEWTLNNVYHESTAHTPSELFLRKVPHNPLSQFIHFPNNDFPPNYRQKLTLAHEIQLTKSEARKKRYDKTINAPLFKINDLVLVKTHRLSSQIDKKISKFFLLYDGPYKVKSIKTVNAYELVHPDDDTPKGTHNIIHLKPYIPPTMLIPQV</sequence>
<dbReference type="FunFam" id="3.10.20.370:FF:000001">
    <property type="entry name" value="Retrovirus-related Pol polyprotein from transposon 17.6-like protein"/>
    <property type="match status" value="1"/>
</dbReference>
<dbReference type="CDD" id="cd00303">
    <property type="entry name" value="retropepsin_like"/>
    <property type="match status" value="1"/>
</dbReference>
<dbReference type="Gene3D" id="1.10.340.70">
    <property type="match status" value="1"/>
</dbReference>
<protein>
    <recommendedName>
        <fullName evidence="1">RNA-directed DNA polymerase</fullName>
        <ecNumber evidence="1">2.7.7.49</ecNumber>
    </recommendedName>
</protein>
<dbReference type="GO" id="GO:0006508">
    <property type="term" value="P:proteolysis"/>
    <property type="evidence" value="ECO:0007669"/>
    <property type="project" value="InterPro"/>
</dbReference>
<dbReference type="SUPFAM" id="SSF50630">
    <property type="entry name" value="Acid proteases"/>
    <property type="match status" value="1"/>
</dbReference>
<dbReference type="InterPro" id="IPR041588">
    <property type="entry name" value="Integrase_H2C2"/>
</dbReference>
<dbReference type="Pfam" id="PF17921">
    <property type="entry name" value="Integrase_H2C2"/>
    <property type="match status" value="1"/>
</dbReference>
<dbReference type="AlphaFoldDB" id="A0A2S2NK04"/>
<dbReference type="InterPro" id="IPR021109">
    <property type="entry name" value="Peptidase_aspartic_dom_sf"/>
</dbReference>
<dbReference type="CDD" id="cd09274">
    <property type="entry name" value="RNase_HI_RT_Ty3"/>
    <property type="match status" value="1"/>
</dbReference>
<evidence type="ECO:0000256" key="4">
    <source>
        <dbReference type="ARBA" id="ARBA00022722"/>
    </source>
</evidence>
<dbReference type="SUPFAM" id="SSF56672">
    <property type="entry name" value="DNA/RNA polymerases"/>
    <property type="match status" value="1"/>
</dbReference>
<dbReference type="Gene3D" id="3.30.70.270">
    <property type="match status" value="2"/>
</dbReference>
<keyword evidence="2" id="KW-0808">Transferase</keyword>
<dbReference type="GO" id="GO:0042575">
    <property type="term" value="C:DNA polymerase complex"/>
    <property type="evidence" value="ECO:0007669"/>
    <property type="project" value="UniProtKB-ARBA"/>
</dbReference>
<feature type="region of interest" description="Disordered" evidence="8">
    <location>
        <begin position="1"/>
        <end position="29"/>
    </location>
</feature>
<dbReference type="GO" id="GO:0003676">
    <property type="term" value="F:nucleic acid binding"/>
    <property type="evidence" value="ECO:0007669"/>
    <property type="project" value="InterPro"/>
</dbReference>
<dbReference type="Gene3D" id="3.10.10.10">
    <property type="entry name" value="HIV Type 1 Reverse Transcriptase, subunit A, domain 1"/>
    <property type="match status" value="1"/>
</dbReference>
<evidence type="ECO:0000256" key="7">
    <source>
        <dbReference type="ARBA" id="ARBA00022918"/>
    </source>
</evidence>
<evidence type="ECO:0000256" key="5">
    <source>
        <dbReference type="ARBA" id="ARBA00022759"/>
    </source>
</evidence>
<dbReference type="Gene3D" id="2.40.70.10">
    <property type="entry name" value="Acid Proteases"/>
    <property type="match status" value="1"/>
</dbReference>
<dbReference type="InterPro" id="IPR050951">
    <property type="entry name" value="Retrovirus_Pol_polyprotein"/>
</dbReference>
<evidence type="ECO:0000256" key="3">
    <source>
        <dbReference type="ARBA" id="ARBA00022695"/>
    </source>
</evidence>
<keyword evidence="6" id="KW-0378">Hydrolase</keyword>
<dbReference type="GO" id="GO:0004519">
    <property type="term" value="F:endonuclease activity"/>
    <property type="evidence" value="ECO:0007669"/>
    <property type="project" value="UniProtKB-KW"/>
</dbReference>
<dbReference type="EC" id="2.7.7.49" evidence="1"/>
<name>A0A2S2NK04_SCHGA</name>
<organism evidence="11">
    <name type="scientific">Schizaphis graminum</name>
    <name type="common">Green bug aphid</name>
    <dbReference type="NCBI Taxonomy" id="13262"/>
    <lineage>
        <taxon>Eukaryota</taxon>
        <taxon>Metazoa</taxon>
        <taxon>Ecdysozoa</taxon>
        <taxon>Arthropoda</taxon>
        <taxon>Hexapoda</taxon>
        <taxon>Insecta</taxon>
        <taxon>Pterygota</taxon>
        <taxon>Neoptera</taxon>
        <taxon>Paraneoptera</taxon>
        <taxon>Hemiptera</taxon>
        <taxon>Sternorrhyncha</taxon>
        <taxon>Aphidomorpha</taxon>
        <taxon>Aphidoidea</taxon>
        <taxon>Aphididae</taxon>
        <taxon>Aphidini</taxon>
        <taxon>Schizaphis</taxon>
    </lineage>
</organism>
<dbReference type="GO" id="GO:0015074">
    <property type="term" value="P:DNA integration"/>
    <property type="evidence" value="ECO:0007669"/>
    <property type="project" value="InterPro"/>
</dbReference>
<keyword evidence="7" id="KW-0695">RNA-directed DNA polymerase</keyword>
<evidence type="ECO:0000259" key="9">
    <source>
        <dbReference type="PROSITE" id="PS50878"/>
    </source>
</evidence>
<evidence type="ECO:0000256" key="1">
    <source>
        <dbReference type="ARBA" id="ARBA00012493"/>
    </source>
</evidence>
<dbReference type="FunFam" id="3.30.70.270:FF:000020">
    <property type="entry name" value="Transposon Tf2-6 polyprotein-like Protein"/>
    <property type="match status" value="1"/>
</dbReference>
<keyword evidence="3" id="KW-0548">Nucleotidyltransferase</keyword>
<dbReference type="EMBL" id="GGMR01004876">
    <property type="protein sequence ID" value="MBY17495.1"/>
    <property type="molecule type" value="Transcribed_RNA"/>
</dbReference>
<dbReference type="Pfam" id="PF08284">
    <property type="entry name" value="RVP_2"/>
    <property type="match status" value="1"/>
</dbReference>
<feature type="domain" description="Reverse transcriptase" evidence="9">
    <location>
        <begin position="274"/>
        <end position="458"/>
    </location>
</feature>